<reference evidence="1" key="1">
    <citation type="submission" date="2021-01" db="EMBL/GenBank/DDBJ databases">
        <title>Whole genome shotgun sequence of Dactylosporangium siamense NBRC 106093.</title>
        <authorList>
            <person name="Komaki H."/>
            <person name="Tamura T."/>
        </authorList>
    </citation>
    <scope>NUCLEOTIDE SEQUENCE</scope>
    <source>
        <strain evidence="1">NBRC 106093</strain>
    </source>
</reference>
<dbReference type="EMBL" id="BONQ01000010">
    <property type="protein sequence ID" value="GIG42288.1"/>
    <property type="molecule type" value="Genomic_DNA"/>
</dbReference>
<evidence type="ECO:0008006" key="3">
    <source>
        <dbReference type="Google" id="ProtNLM"/>
    </source>
</evidence>
<organism evidence="1 2">
    <name type="scientific">Dactylosporangium siamense</name>
    <dbReference type="NCBI Taxonomy" id="685454"/>
    <lineage>
        <taxon>Bacteria</taxon>
        <taxon>Bacillati</taxon>
        <taxon>Actinomycetota</taxon>
        <taxon>Actinomycetes</taxon>
        <taxon>Micromonosporales</taxon>
        <taxon>Micromonosporaceae</taxon>
        <taxon>Dactylosporangium</taxon>
    </lineage>
</organism>
<proteinExistence type="predicted"/>
<sequence>MRSHMLRAVPFQLPVPESQPADLFAELRRLAADAGRGDWAAVAAFLGGLRSLDDLAVACGQIEDKLDDQVLQRVPYGDPAWALAYTMLGVRTVLRGWKIRGTGWARDVTRQQWAGFHEHLNRAEQILIDVTAREPQQGYAWLERMIICRGISLGHDEARRRYDRLSAHHPFAYIAGYHLVQQLQPKWGGSWEKVAEFGAELLRTAPAGSVGLLAVLAGHMERFQASDSDVEGTALLRAPATVAQIHQVADRTVRHPAFQPGYRFYTAHDYFAMLFSLVGDHAAAAPHFRALAGRRTPLWTSYFDNPGVAYANLRDRALARG</sequence>
<protein>
    <recommendedName>
        <fullName evidence="3">DUF4034 domain-containing protein</fullName>
    </recommendedName>
</protein>
<dbReference type="Proteomes" id="UP000660611">
    <property type="component" value="Unassembled WGS sequence"/>
</dbReference>
<evidence type="ECO:0000313" key="2">
    <source>
        <dbReference type="Proteomes" id="UP000660611"/>
    </source>
</evidence>
<keyword evidence="2" id="KW-1185">Reference proteome</keyword>
<gene>
    <name evidence="1" type="ORF">Dsi01nite_003290</name>
</gene>
<dbReference type="AlphaFoldDB" id="A0A919PI08"/>
<evidence type="ECO:0000313" key="1">
    <source>
        <dbReference type="EMBL" id="GIG42288.1"/>
    </source>
</evidence>
<accession>A0A919PI08</accession>
<name>A0A919PI08_9ACTN</name>
<comment type="caution">
    <text evidence="1">The sequence shown here is derived from an EMBL/GenBank/DDBJ whole genome shotgun (WGS) entry which is preliminary data.</text>
</comment>